<evidence type="ECO:0000313" key="2">
    <source>
        <dbReference type="EMBL" id="WTT18241.1"/>
    </source>
</evidence>
<dbReference type="EMBL" id="CP108222">
    <property type="protein sequence ID" value="WTT18241.1"/>
    <property type="molecule type" value="Genomic_DNA"/>
</dbReference>
<feature type="transmembrane region" description="Helical" evidence="1">
    <location>
        <begin position="55"/>
        <end position="77"/>
    </location>
</feature>
<keyword evidence="1" id="KW-0472">Membrane</keyword>
<keyword evidence="1" id="KW-0812">Transmembrane</keyword>
<organism evidence="2">
    <name type="scientific">Streptomyces sp. NBC_00093</name>
    <dbReference type="NCBI Taxonomy" id="2975649"/>
    <lineage>
        <taxon>Bacteria</taxon>
        <taxon>Bacillati</taxon>
        <taxon>Actinomycetota</taxon>
        <taxon>Actinomycetes</taxon>
        <taxon>Kitasatosporales</taxon>
        <taxon>Streptomycetaceae</taxon>
        <taxon>Streptomyces</taxon>
    </lineage>
</organism>
<name>A0AAU2A3T9_9ACTN</name>
<evidence type="ECO:0000256" key="1">
    <source>
        <dbReference type="SAM" id="Phobius"/>
    </source>
</evidence>
<reference evidence="2" key="1">
    <citation type="submission" date="2022-10" db="EMBL/GenBank/DDBJ databases">
        <title>The complete genomes of actinobacterial strains from the NBC collection.</title>
        <authorList>
            <person name="Joergensen T.S."/>
            <person name="Alvarez Arevalo M."/>
            <person name="Sterndorff E.B."/>
            <person name="Faurdal D."/>
            <person name="Vuksanovic O."/>
            <person name="Mourched A.-S."/>
            <person name="Charusanti P."/>
            <person name="Shaw S."/>
            <person name="Blin K."/>
            <person name="Weber T."/>
        </authorList>
    </citation>
    <scope>NUCLEOTIDE SEQUENCE</scope>
    <source>
        <strain evidence="2">NBC_00093</strain>
    </source>
</reference>
<dbReference type="AlphaFoldDB" id="A0AAU2A3T9"/>
<accession>A0AAU2A3T9</accession>
<gene>
    <name evidence="2" type="ORF">OHA22_23210</name>
</gene>
<protein>
    <submittedName>
        <fullName evidence="2">Uncharacterized protein</fullName>
    </submittedName>
</protein>
<keyword evidence="1" id="KW-1133">Transmembrane helix</keyword>
<sequence length="220" mass="23259">MNDDELLAHLKATDPALTSKAPRPDVPRLVEATMNTTTNTTTITPAKSAERRRRLLVPALAFTALLLVGGGATWGVARGGESTADTADAGVSDVNPLPKLGPLTLTFPAADSVAVKCVAPTPDLLRRHELAFEGTVTAAEGDRVDLRVDHWYRLDPNLANPTDTVGLINDEANSEAPDFRIGAHYLVTGDDGVVPICGGTTEATDEARAMFREAFETSGN</sequence>
<proteinExistence type="predicted"/>